<evidence type="ECO:0000313" key="5">
    <source>
        <dbReference type="EMBL" id="SER66228.1"/>
    </source>
</evidence>
<protein>
    <submittedName>
        <fullName evidence="5">AraC-type DNA-binding protein</fullName>
    </submittedName>
</protein>
<dbReference type="EMBL" id="FOGU01000002">
    <property type="protein sequence ID" value="SER66228.1"/>
    <property type="molecule type" value="Genomic_DNA"/>
</dbReference>
<reference evidence="5 6" key="1">
    <citation type="submission" date="2016-10" db="EMBL/GenBank/DDBJ databases">
        <authorList>
            <person name="de Groot N.N."/>
        </authorList>
    </citation>
    <scope>NUCLEOTIDE SEQUENCE [LARGE SCALE GENOMIC DNA]</scope>
    <source>
        <strain evidence="5 6">DSM 23042</strain>
    </source>
</reference>
<dbReference type="PANTHER" id="PTHR43436:SF1">
    <property type="entry name" value="TRANSCRIPTIONAL REGULATORY PROTEIN"/>
    <property type="match status" value="1"/>
</dbReference>
<proteinExistence type="predicted"/>
<evidence type="ECO:0000259" key="4">
    <source>
        <dbReference type="PROSITE" id="PS01124"/>
    </source>
</evidence>
<feature type="domain" description="HTH araC/xylS-type" evidence="4">
    <location>
        <begin position="223"/>
        <end position="321"/>
    </location>
</feature>
<accession>A0A1H9R0J2</accession>
<evidence type="ECO:0000256" key="3">
    <source>
        <dbReference type="ARBA" id="ARBA00023163"/>
    </source>
</evidence>
<dbReference type="SMART" id="SM00342">
    <property type="entry name" value="HTH_ARAC"/>
    <property type="match status" value="1"/>
</dbReference>
<dbReference type="Pfam" id="PF12833">
    <property type="entry name" value="HTH_18"/>
    <property type="match status" value="1"/>
</dbReference>
<dbReference type="InterPro" id="IPR009057">
    <property type="entry name" value="Homeodomain-like_sf"/>
</dbReference>
<evidence type="ECO:0000256" key="2">
    <source>
        <dbReference type="ARBA" id="ARBA00023125"/>
    </source>
</evidence>
<dbReference type="GO" id="GO:0003700">
    <property type="term" value="F:DNA-binding transcription factor activity"/>
    <property type="evidence" value="ECO:0007669"/>
    <property type="project" value="InterPro"/>
</dbReference>
<evidence type="ECO:0000256" key="1">
    <source>
        <dbReference type="ARBA" id="ARBA00023015"/>
    </source>
</evidence>
<dbReference type="PROSITE" id="PS00041">
    <property type="entry name" value="HTH_ARAC_FAMILY_1"/>
    <property type="match status" value="1"/>
</dbReference>
<keyword evidence="2 5" id="KW-0238">DNA-binding</keyword>
<keyword evidence="6" id="KW-1185">Reference proteome</keyword>
<dbReference type="Pfam" id="PF06719">
    <property type="entry name" value="AraC_N"/>
    <property type="match status" value="1"/>
</dbReference>
<dbReference type="PROSITE" id="PS01124">
    <property type="entry name" value="HTH_ARAC_FAMILY_2"/>
    <property type="match status" value="1"/>
</dbReference>
<name>A0A1H9R0J2_9RHOB</name>
<keyword evidence="1" id="KW-0805">Transcription regulation</keyword>
<dbReference type="SUPFAM" id="SSF46689">
    <property type="entry name" value="Homeodomain-like"/>
    <property type="match status" value="2"/>
</dbReference>
<dbReference type="AlphaFoldDB" id="A0A1H9R0J2"/>
<dbReference type="PANTHER" id="PTHR43436">
    <property type="entry name" value="ARAC-FAMILY TRANSCRIPTIONAL REGULATOR"/>
    <property type="match status" value="1"/>
</dbReference>
<dbReference type="InterPro" id="IPR018062">
    <property type="entry name" value="HTH_AraC-typ_CS"/>
</dbReference>
<dbReference type="InterPro" id="IPR009594">
    <property type="entry name" value="Tscrpt_reg_HTH_AraC_N"/>
</dbReference>
<dbReference type="GO" id="GO:0043565">
    <property type="term" value="F:sequence-specific DNA binding"/>
    <property type="evidence" value="ECO:0007669"/>
    <property type="project" value="InterPro"/>
</dbReference>
<dbReference type="Gene3D" id="1.10.10.60">
    <property type="entry name" value="Homeodomain-like"/>
    <property type="match status" value="2"/>
</dbReference>
<dbReference type="Proteomes" id="UP000198885">
    <property type="component" value="Unassembled WGS sequence"/>
</dbReference>
<keyword evidence="3" id="KW-0804">Transcription</keyword>
<organism evidence="5 6">
    <name type="scientific">Tranquillimonas rosea</name>
    <dbReference type="NCBI Taxonomy" id="641238"/>
    <lineage>
        <taxon>Bacteria</taxon>
        <taxon>Pseudomonadati</taxon>
        <taxon>Pseudomonadota</taxon>
        <taxon>Alphaproteobacteria</taxon>
        <taxon>Rhodobacterales</taxon>
        <taxon>Roseobacteraceae</taxon>
        <taxon>Tranquillimonas</taxon>
    </lineage>
</organism>
<dbReference type="InterPro" id="IPR018060">
    <property type="entry name" value="HTH_AraC"/>
</dbReference>
<dbReference type="STRING" id="641238.SAMN04490244_10274"/>
<evidence type="ECO:0000313" key="6">
    <source>
        <dbReference type="Proteomes" id="UP000198885"/>
    </source>
</evidence>
<gene>
    <name evidence="5" type="ORF">SAMN04490244_10274</name>
</gene>
<sequence length="329" mass="34459">MAATPILSESCPILSNRRERCGVRAGGVYRRPMTALADLVPATLNVWSRHGAHPPPGGVRLTCHSVPTGPIHTVLDPSLCVVLQGAKVSRAGSRVLRYGAGECLIAAVDVPVRADIVEARPDAPYVAMSLALDRVTVAELIGALPPDRRRSFAAPRPGFGVAALGADVADAIGRLLALADRPGDAPVLAPLIRREIAWHVLNGPLGAALAQIGPGEGRMAGIGAAVARIRAEFDRPLRIDALAAEAGTSAATFHRHFKAVTAMTPIQFQKQLRLQEARRLLGTGAGDVARVAFAVGYESVSQFSREYRRLYGTPPGRDARGAALAAGAG</sequence>